<protein>
    <recommendedName>
        <fullName evidence="6">Transport permease protein</fullName>
    </recommendedName>
</protein>
<feature type="transmembrane region" description="Helical" evidence="6">
    <location>
        <begin position="45"/>
        <end position="66"/>
    </location>
</feature>
<dbReference type="AlphaFoldDB" id="A0A498PXL9"/>
<keyword evidence="3 6" id="KW-1133">Transmembrane helix</keyword>
<keyword evidence="4 6" id="KW-0472">Membrane</keyword>
<comment type="subcellular location">
    <subcellularLocation>
        <location evidence="6">Cell membrane</location>
        <topology evidence="6">Multi-pass membrane protein</topology>
    </subcellularLocation>
    <subcellularLocation>
        <location evidence="1">Membrane</location>
        <topology evidence="1">Multi-pass membrane protein</topology>
    </subcellularLocation>
</comment>
<dbReference type="PIRSF" id="PIRSF006648">
    <property type="entry name" value="DrrB"/>
    <property type="match status" value="1"/>
</dbReference>
<reference evidence="8 9" key="1">
    <citation type="submission" date="2018-09" db="EMBL/GenBank/DDBJ databases">
        <authorList>
            <person name="Tagini F."/>
        </authorList>
    </citation>
    <scope>NUCLEOTIDE SEQUENCE [LARGE SCALE GENOMIC DNA]</scope>
    <source>
        <strain evidence="8 9">MK136</strain>
    </source>
</reference>
<feature type="transmembrane region" description="Helical" evidence="6">
    <location>
        <begin position="133"/>
        <end position="152"/>
    </location>
</feature>
<dbReference type="EMBL" id="UPHP01000039">
    <property type="protein sequence ID" value="VBA37053.1"/>
    <property type="molecule type" value="Genomic_DNA"/>
</dbReference>
<evidence type="ECO:0000259" key="7">
    <source>
        <dbReference type="PROSITE" id="PS51012"/>
    </source>
</evidence>
<dbReference type="PROSITE" id="PS51012">
    <property type="entry name" value="ABC_TM2"/>
    <property type="match status" value="1"/>
</dbReference>
<feature type="transmembrane region" description="Helical" evidence="6">
    <location>
        <begin position="78"/>
        <end position="103"/>
    </location>
</feature>
<dbReference type="GO" id="GO:0140359">
    <property type="term" value="F:ABC-type transporter activity"/>
    <property type="evidence" value="ECO:0007669"/>
    <property type="project" value="InterPro"/>
</dbReference>
<dbReference type="Pfam" id="PF01061">
    <property type="entry name" value="ABC2_membrane"/>
    <property type="match status" value="1"/>
</dbReference>
<dbReference type="InterPro" id="IPR004377">
    <property type="entry name" value="ABC_transpt_DrrB/DrrC"/>
</dbReference>
<feature type="transmembrane region" description="Helical" evidence="6">
    <location>
        <begin position="164"/>
        <end position="185"/>
    </location>
</feature>
<dbReference type="PANTHER" id="PTHR43027:SF1">
    <property type="entry name" value="DOXORUBICIN RESISTANCE ABC TRANSPORTER PERMEASE PROTEIN DRRC-RELATED"/>
    <property type="match status" value="1"/>
</dbReference>
<organism evidence="8 9">
    <name type="scientific">Mycobacterium attenuatum</name>
    <dbReference type="NCBI Taxonomy" id="2341086"/>
    <lineage>
        <taxon>Bacteria</taxon>
        <taxon>Bacillati</taxon>
        <taxon>Actinomycetota</taxon>
        <taxon>Actinomycetes</taxon>
        <taxon>Mycobacteriales</taxon>
        <taxon>Mycobacteriaceae</taxon>
        <taxon>Mycobacterium</taxon>
    </lineage>
</organism>
<evidence type="ECO:0000256" key="5">
    <source>
        <dbReference type="ARBA" id="ARBA00023251"/>
    </source>
</evidence>
<dbReference type="InterPro" id="IPR052902">
    <property type="entry name" value="ABC-2_transporter"/>
</dbReference>
<evidence type="ECO:0000256" key="6">
    <source>
        <dbReference type="RuleBase" id="RU361157"/>
    </source>
</evidence>
<feature type="domain" description="ABC transmembrane type-2" evidence="7">
    <location>
        <begin position="46"/>
        <end position="273"/>
    </location>
</feature>
<dbReference type="GO" id="GO:0043190">
    <property type="term" value="C:ATP-binding cassette (ABC) transporter complex"/>
    <property type="evidence" value="ECO:0007669"/>
    <property type="project" value="InterPro"/>
</dbReference>
<comment type="caution">
    <text evidence="6">Lacks conserved residue(s) required for the propagation of feature annotation.</text>
</comment>
<comment type="similarity">
    <text evidence="6">Belongs to the ABC-2 integral membrane protein family.</text>
</comment>
<dbReference type="OrthoDB" id="26267at2"/>
<proteinExistence type="inferred from homology"/>
<dbReference type="GO" id="GO:1900753">
    <property type="term" value="P:doxorubicin transport"/>
    <property type="evidence" value="ECO:0007669"/>
    <property type="project" value="InterPro"/>
</dbReference>
<dbReference type="GO" id="GO:0046677">
    <property type="term" value="P:response to antibiotic"/>
    <property type="evidence" value="ECO:0007669"/>
    <property type="project" value="UniProtKB-KW"/>
</dbReference>
<evidence type="ECO:0000256" key="2">
    <source>
        <dbReference type="ARBA" id="ARBA00022692"/>
    </source>
</evidence>
<keyword evidence="2 6" id="KW-0812">Transmembrane</keyword>
<sequence>MIPMTSQEIGFAPVRSQYPDNSIRPLVSQTLLQTKRIVTRWSGDFLTTIEALVLPILMMLVLKIVLGNLIYAVTHDNAMYSIVPLIAIGAAITGSTFVAIDLMRERNSGLLSRLWVLPVHRASGLLSRILADAIRILFTTLVMLGVGILLGFRFRQGALASLMWLSVPVTLGIAFAVAVTTVALYTAQTVVVESVELVQAIALFFSTGLVPLNQYPGWIQPVVAHQPVSYAVAAMRGLSTEGPVLAPMIGVLLWTIGICAACAVPLAVGFRRASTH</sequence>
<gene>
    <name evidence="8" type="primary">drrC</name>
    <name evidence="8" type="ORF">LAUMK136_01729</name>
</gene>
<evidence type="ECO:0000256" key="1">
    <source>
        <dbReference type="ARBA" id="ARBA00004141"/>
    </source>
</evidence>
<dbReference type="InterPro" id="IPR047817">
    <property type="entry name" value="ABC2_TM_bact-type"/>
</dbReference>
<keyword evidence="5" id="KW-0046">Antibiotic resistance</keyword>
<evidence type="ECO:0000256" key="3">
    <source>
        <dbReference type="ARBA" id="ARBA00022989"/>
    </source>
</evidence>
<accession>A0A498PXL9</accession>
<dbReference type="GO" id="GO:0043215">
    <property type="term" value="P:daunorubicin transport"/>
    <property type="evidence" value="ECO:0007669"/>
    <property type="project" value="InterPro"/>
</dbReference>
<dbReference type="NCBIfam" id="TIGR00025">
    <property type="entry name" value="Mtu_efflux"/>
    <property type="match status" value="1"/>
</dbReference>
<feature type="transmembrane region" description="Helical" evidence="6">
    <location>
        <begin position="244"/>
        <end position="270"/>
    </location>
</feature>
<dbReference type="InterPro" id="IPR000412">
    <property type="entry name" value="ABC_2_transport"/>
</dbReference>
<dbReference type="InterPro" id="IPR005943">
    <property type="entry name" value="Daunbcin-R_C"/>
</dbReference>
<evidence type="ECO:0000313" key="9">
    <source>
        <dbReference type="Proteomes" id="UP000273307"/>
    </source>
</evidence>
<keyword evidence="6" id="KW-0813">Transport</keyword>
<evidence type="ECO:0000313" key="8">
    <source>
        <dbReference type="EMBL" id="VBA37053.1"/>
    </source>
</evidence>
<dbReference type="PANTHER" id="PTHR43027">
    <property type="entry name" value="DOXORUBICIN RESISTANCE ABC TRANSPORTER PERMEASE PROTEIN DRRC-RELATED"/>
    <property type="match status" value="1"/>
</dbReference>
<evidence type="ECO:0000256" key="4">
    <source>
        <dbReference type="ARBA" id="ARBA00023136"/>
    </source>
</evidence>
<dbReference type="RefSeq" id="WP_122441952.1">
    <property type="nucleotide sequence ID" value="NZ_UPHP01000039.1"/>
</dbReference>
<dbReference type="Proteomes" id="UP000273307">
    <property type="component" value="Unassembled WGS sequence"/>
</dbReference>
<dbReference type="InterPro" id="IPR013525">
    <property type="entry name" value="ABC2_TM"/>
</dbReference>
<keyword evidence="9" id="KW-1185">Reference proteome</keyword>
<keyword evidence="6" id="KW-1003">Cell membrane</keyword>
<dbReference type="NCBIfam" id="TIGR01248">
    <property type="entry name" value="drrC"/>
    <property type="match status" value="1"/>
</dbReference>
<name>A0A498PXL9_9MYCO</name>